<accession>A0A0C3KRZ1</accession>
<protein>
    <recommendedName>
        <fullName evidence="3">GPI-anchor transamidase</fullName>
    </recommendedName>
</protein>
<keyword evidence="2" id="KW-1185">Reference proteome</keyword>
<evidence type="ECO:0000313" key="1">
    <source>
        <dbReference type="EMBL" id="KIO24218.1"/>
    </source>
</evidence>
<evidence type="ECO:0008006" key="3">
    <source>
        <dbReference type="Google" id="ProtNLM"/>
    </source>
</evidence>
<reference evidence="1 2" key="1">
    <citation type="submission" date="2014-04" db="EMBL/GenBank/DDBJ databases">
        <authorList>
            <consortium name="DOE Joint Genome Institute"/>
            <person name="Kuo A."/>
            <person name="Girlanda M."/>
            <person name="Perotto S."/>
            <person name="Kohler A."/>
            <person name="Nagy L.G."/>
            <person name="Floudas D."/>
            <person name="Copeland A."/>
            <person name="Barry K.W."/>
            <person name="Cichocki N."/>
            <person name="Veneault-Fourrey C."/>
            <person name="LaButti K."/>
            <person name="Lindquist E.A."/>
            <person name="Lipzen A."/>
            <person name="Lundell T."/>
            <person name="Morin E."/>
            <person name="Murat C."/>
            <person name="Sun H."/>
            <person name="Tunlid A."/>
            <person name="Henrissat B."/>
            <person name="Grigoriev I.V."/>
            <person name="Hibbett D.S."/>
            <person name="Martin F."/>
            <person name="Nordberg H.P."/>
            <person name="Cantor M.N."/>
            <person name="Hua S.X."/>
        </authorList>
    </citation>
    <scope>NUCLEOTIDE SEQUENCE [LARGE SCALE GENOMIC DNA]</scope>
    <source>
        <strain evidence="1 2">MUT 4182</strain>
    </source>
</reference>
<dbReference type="Gene3D" id="3.40.50.1460">
    <property type="match status" value="1"/>
</dbReference>
<organism evidence="1 2">
    <name type="scientific">Tulasnella calospora MUT 4182</name>
    <dbReference type="NCBI Taxonomy" id="1051891"/>
    <lineage>
        <taxon>Eukaryota</taxon>
        <taxon>Fungi</taxon>
        <taxon>Dikarya</taxon>
        <taxon>Basidiomycota</taxon>
        <taxon>Agaricomycotina</taxon>
        <taxon>Agaricomycetes</taxon>
        <taxon>Cantharellales</taxon>
        <taxon>Tulasnellaceae</taxon>
        <taxon>Tulasnella</taxon>
    </lineage>
</organism>
<sequence length="148" mass="16840">MDLDPPLDMENSQERVGDAYMLLPGHERIYDYEFREWLRLAQFPTTSIIVVIDSCHSGGFLGTQAFHDPYIRLSYIYKEERKRGDNTETATAAEITGQVIEIAATPKDQKSFGDKFGHPDSMAIHGILSWNIIHYLKSQPTSPRTSSF</sequence>
<proteinExistence type="predicted"/>
<dbReference type="Proteomes" id="UP000054248">
    <property type="component" value="Unassembled WGS sequence"/>
</dbReference>
<name>A0A0C3KRZ1_9AGAM</name>
<gene>
    <name evidence="1" type="ORF">M407DRAFT_26333</name>
</gene>
<dbReference type="EMBL" id="KN823065">
    <property type="protein sequence ID" value="KIO24218.1"/>
    <property type="molecule type" value="Genomic_DNA"/>
</dbReference>
<dbReference type="AlphaFoldDB" id="A0A0C3KRZ1"/>
<dbReference type="HOGENOM" id="CLU_1760136_0_0_1"/>
<reference evidence="2" key="2">
    <citation type="submission" date="2015-01" db="EMBL/GenBank/DDBJ databases">
        <title>Evolutionary Origins and Diversification of the Mycorrhizal Mutualists.</title>
        <authorList>
            <consortium name="DOE Joint Genome Institute"/>
            <consortium name="Mycorrhizal Genomics Consortium"/>
            <person name="Kohler A."/>
            <person name="Kuo A."/>
            <person name="Nagy L.G."/>
            <person name="Floudas D."/>
            <person name="Copeland A."/>
            <person name="Barry K.W."/>
            <person name="Cichocki N."/>
            <person name="Veneault-Fourrey C."/>
            <person name="LaButti K."/>
            <person name="Lindquist E.A."/>
            <person name="Lipzen A."/>
            <person name="Lundell T."/>
            <person name="Morin E."/>
            <person name="Murat C."/>
            <person name="Riley R."/>
            <person name="Ohm R."/>
            <person name="Sun H."/>
            <person name="Tunlid A."/>
            <person name="Henrissat B."/>
            <person name="Grigoriev I.V."/>
            <person name="Hibbett D.S."/>
            <person name="Martin F."/>
        </authorList>
    </citation>
    <scope>NUCLEOTIDE SEQUENCE [LARGE SCALE GENOMIC DNA]</scope>
    <source>
        <strain evidence="2">MUT 4182</strain>
    </source>
</reference>
<evidence type="ECO:0000313" key="2">
    <source>
        <dbReference type="Proteomes" id="UP000054248"/>
    </source>
</evidence>